<dbReference type="SUPFAM" id="SSF53756">
    <property type="entry name" value="UDP-Glycosyltransferase/glycogen phosphorylase"/>
    <property type="match status" value="1"/>
</dbReference>
<dbReference type="Proteomes" id="UP000176952">
    <property type="component" value="Unassembled WGS sequence"/>
</dbReference>
<comment type="caution">
    <text evidence="1">The sequence shown here is derived from an EMBL/GenBank/DDBJ whole genome shotgun (WGS) entry which is preliminary data.</text>
</comment>
<sequence>MKFLYVTQGFGEFAQAEALAFYAKNRSVENIFICDDPALIRAIRQSGFPAYRSTTTHATHQLIRKIKPDVLLLCNSKTVFMHNESILKEPPPRPRPLITCLDSNWLFLRDKRSRFPVPDFLDVIFVVMPRTIYRKGLRKYGGHYQISPAFAPKIYAPGFIPSGFTPTTQQKRETRARLGLRRGDKLIFSYFGVREPSIAKNYVHALATIMNRYQKKGRKVKVFLKRNGKSPLPRHDWLIEKHGWVQWDEYVRLLAAADLVIQHHGLGTLPKVIRNQVPTLCIVPHADLRAPFYEHSPAFEIDVFERLGLCSSLPYNFSAEDLEQKMTELLYQPQKIQAMKAAQAKHFAAGEKAAFDYLMKKRES</sequence>
<dbReference type="AlphaFoldDB" id="A0A1G2B1Q0"/>
<accession>A0A1G2B1Q0</accession>
<gene>
    <name evidence="1" type="ORF">A3F54_01645</name>
</gene>
<dbReference type="Gene3D" id="3.40.50.2000">
    <property type="entry name" value="Glycogen Phosphorylase B"/>
    <property type="match status" value="1"/>
</dbReference>
<dbReference type="EMBL" id="MHKD01000026">
    <property type="protein sequence ID" value="OGY82676.1"/>
    <property type="molecule type" value="Genomic_DNA"/>
</dbReference>
<organism evidence="1 2">
    <name type="scientific">Candidatus Kerfeldbacteria bacterium RIFCSPHIGHO2_12_FULL_48_17</name>
    <dbReference type="NCBI Taxonomy" id="1798542"/>
    <lineage>
        <taxon>Bacteria</taxon>
        <taxon>Candidatus Kerfeldiibacteriota</taxon>
    </lineage>
</organism>
<evidence type="ECO:0000313" key="2">
    <source>
        <dbReference type="Proteomes" id="UP000176952"/>
    </source>
</evidence>
<name>A0A1G2B1Q0_9BACT</name>
<protein>
    <submittedName>
        <fullName evidence="1">Uncharacterized protein</fullName>
    </submittedName>
</protein>
<proteinExistence type="predicted"/>
<evidence type="ECO:0000313" key="1">
    <source>
        <dbReference type="EMBL" id="OGY82676.1"/>
    </source>
</evidence>
<reference evidence="1 2" key="1">
    <citation type="journal article" date="2016" name="Nat. Commun.">
        <title>Thousands of microbial genomes shed light on interconnected biogeochemical processes in an aquifer system.</title>
        <authorList>
            <person name="Anantharaman K."/>
            <person name="Brown C.T."/>
            <person name="Hug L.A."/>
            <person name="Sharon I."/>
            <person name="Castelle C.J."/>
            <person name="Probst A.J."/>
            <person name="Thomas B.C."/>
            <person name="Singh A."/>
            <person name="Wilkins M.J."/>
            <person name="Karaoz U."/>
            <person name="Brodie E.L."/>
            <person name="Williams K.H."/>
            <person name="Hubbard S.S."/>
            <person name="Banfield J.F."/>
        </authorList>
    </citation>
    <scope>NUCLEOTIDE SEQUENCE [LARGE SCALE GENOMIC DNA]</scope>
</reference>